<keyword evidence="1" id="KW-0645">Protease</keyword>
<evidence type="ECO:0000313" key="8">
    <source>
        <dbReference type="EMBL" id="MAA16064.1"/>
    </source>
</evidence>
<keyword evidence="3 5" id="KW-0862">Zinc</keyword>
<dbReference type="SUPFAM" id="SSF55486">
    <property type="entry name" value="Metalloproteases ('zincins'), catalytic domain"/>
    <property type="match status" value="1"/>
</dbReference>
<dbReference type="EMBL" id="GFPF01004918">
    <property type="protein sequence ID" value="MAA16064.1"/>
    <property type="molecule type" value="Transcribed_RNA"/>
</dbReference>
<feature type="active site" evidence="5">
    <location>
        <position position="338"/>
    </location>
</feature>
<feature type="signal peptide" evidence="6">
    <location>
        <begin position="1"/>
        <end position="26"/>
    </location>
</feature>
<comment type="caution">
    <text evidence="5">Lacks conserved residue(s) required for the propagation of feature annotation.</text>
</comment>
<feature type="chain" id="PRO_5012872378" evidence="6">
    <location>
        <begin position="27"/>
        <end position="507"/>
    </location>
</feature>
<feature type="binding site" evidence="5">
    <location>
        <position position="347"/>
    </location>
    <ligand>
        <name>Zn(2+)</name>
        <dbReference type="ChEBI" id="CHEBI:29105"/>
        <note>catalytic</note>
    </ligand>
</feature>
<dbReference type="GO" id="GO:0004222">
    <property type="term" value="F:metalloendopeptidase activity"/>
    <property type="evidence" value="ECO:0007669"/>
    <property type="project" value="InterPro"/>
</dbReference>
<dbReference type="PANTHER" id="PTHR11905:SF159">
    <property type="entry name" value="ADAM METALLOPROTEASE"/>
    <property type="match status" value="1"/>
</dbReference>
<dbReference type="Gene3D" id="3.40.1620.60">
    <property type="match status" value="1"/>
</dbReference>
<keyword evidence="4" id="KW-0482">Metalloprotease</keyword>
<keyword evidence="5" id="KW-0479">Metal-binding</keyword>
<name>A0A224YPY9_9ACAR</name>
<evidence type="ECO:0000256" key="5">
    <source>
        <dbReference type="PROSITE-ProRule" id="PRU00276"/>
    </source>
</evidence>
<evidence type="ECO:0000256" key="3">
    <source>
        <dbReference type="ARBA" id="ARBA00022833"/>
    </source>
</evidence>
<dbReference type="GO" id="GO:0006509">
    <property type="term" value="P:membrane protein ectodomain proteolysis"/>
    <property type="evidence" value="ECO:0007669"/>
    <property type="project" value="TreeGrafter"/>
</dbReference>
<sequence length="507" mass="57236">MHMQVNGHAYLLVAFLPIAAAAFTQANGGRIVYPELFRSREADGGRILKISDDILLRLQKSSVFAREVLVRTYTDGIPMHTYMSGPYLEDDLYHDDDARASVTVSEDSGVKVEGIVNPRMRIVPLQTEERSQDGRVAHQLIEIPDDIPSDNEDYDLTTSTHILSPSGTQKKNQTIQVMERSDDIVYPELFVVVDSAFAAVFSSTAKIIKYVSISVNAMNLKYLGVTDPKVKHRLVGLEVTTIQQEWFLRRVTMDPRYIHAQGTLASFQTYILQNRELYGKADLVYLLTGQDLATVKNYQVSNRSGGYAYIRTVCTDNKVGVGEDRPPTFKGVHVMAHEIGHIMGCLHDGEYSPFGNDGIPGSESCPFEDGFLMSYLRKDKNTYKFSYCSITQMRETIWAQTASCLREENYVRTSLKKYRYLPGKFLTRTKQCQNAFPTLQNVHYIEKYGVQDCTIRCGISSKDSISQHKTLHLSDGTKCESKRGKKYNCINGLCLEKRTSYGYEAVP</sequence>
<dbReference type="InterPro" id="IPR001590">
    <property type="entry name" value="Peptidase_M12B"/>
</dbReference>
<evidence type="ECO:0000259" key="7">
    <source>
        <dbReference type="PROSITE" id="PS50215"/>
    </source>
</evidence>
<proteinExistence type="predicted"/>
<evidence type="ECO:0000256" key="1">
    <source>
        <dbReference type="ARBA" id="ARBA00022670"/>
    </source>
</evidence>
<feature type="binding site" evidence="5">
    <location>
        <position position="337"/>
    </location>
    <ligand>
        <name>Zn(2+)</name>
        <dbReference type="ChEBI" id="CHEBI:29105"/>
        <note>catalytic</note>
    </ligand>
</feature>
<keyword evidence="2" id="KW-0378">Hydrolase</keyword>
<feature type="domain" description="Peptidase M12B" evidence="7">
    <location>
        <begin position="185"/>
        <end position="409"/>
    </location>
</feature>
<evidence type="ECO:0000256" key="2">
    <source>
        <dbReference type="ARBA" id="ARBA00022801"/>
    </source>
</evidence>
<evidence type="ECO:0000256" key="6">
    <source>
        <dbReference type="SAM" id="SignalP"/>
    </source>
</evidence>
<dbReference type="InterPro" id="IPR024079">
    <property type="entry name" value="MetalloPept_cat_dom_sf"/>
</dbReference>
<evidence type="ECO:0000256" key="4">
    <source>
        <dbReference type="ARBA" id="ARBA00023049"/>
    </source>
</evidence>
<keyword evidence="6" id="KW-0732">Signal</keyword>
<dbReference type="PANTHER" id="PTHR11905">
    <property type="entry name" value="ADAM A DISINTEGRIN AND METALLOPROTEASE DOMAIN"/>
    <property type="match status" value="1"/>
</dbReference>
<protein>
    <submittedName>
        <fullName evidence="8">Reprolysin</fullName>
    </submittedName>
</protein>
<dbReference type="Pfam" id="PF13688">
    <property type="entry name" value="Reprolysin_5"/>
    <property type="match status" value="1"/>
</dbReference>
<dbReference type="AlphaFoldDB" id="A0A224YPY9"/>
<dbReference type="Gene3D" id="3.40.390.10">
    <property type="entry name" value="Collagenase (Catalytic Domain)"/>
    <property type="match status" value="1"/>
</dbReference>
<dbReference type="PROSITE" id="PS50215">
    <property type="entry name" value="ADAM_MEPRO"/>
    <property type="match status" value="1"/>
</dbReference>
<reference evidence="8" key="1">
    <citation type="journal article" date="2017" name="Parasit. Vectors">
        <title>Sialotranscriptomics of Rhipicephalus zambeziensis reveals intricate expression profiles of secretory proteins and suggests tight temporal transcriptional regulation during blood-feeding.</title>
        <authorList>
            <person name="de Castro M.H."/>
            <person name="de Klerk D."/>
            <person name="Pienaar R."/>
            <person name="Rees D.J.G."/>
            <person name="Mans B.J."/>
        </authorList>
    </citation>
    <scope>NUCLEOTIDE SEQUENCE</scope>
    <source>
        <tissue evidence="8">Salivary glands</tissue>
    </source>
</reference>
<organism evidence="8">
    <name type="scientific">Rhipicephalus zambeziensis</name>
    <dbReference type="NCBI Taxonomy" id="60191"/>
    <lineage>
        <taxon>Eukaryota</taxon>
        <taxon>Metazoa</taxon>
        <taxon>Ecdysozoa</taxon>
        <taxon>Arthropoda</taxon>
        <taxon>Chelicerata</taxon>
        <taxon>Arachnida</taxon>
        <taxon>Acari</taxon>
        <taxon>Parasitiformes</taxon>
        <taxon>Ixodida</taxon>
        <taxon>Ixodoidea</taxon>
        <taxon>Ixodidae</taxon>
        <taxon>Rhipicephalinae</taxon>
        <taxon>Rhipicephalus</taxon>
        <taxon>Rhipicephalus</taxon>
    </lineage>
</organism>
<feature type="binding site" evidence="5">
    <location>
        <position position="341"/>
    </location>
    <ligand>
        <name>Zn(2+)</name>
        <dbReference type="ChEBI" id="CHEBI:29105"/>
        <note>catalytic</note>
    </ligand>
</feature>
<accession>A0A224YPY9</accession>
<dbReference type="GO" id="GO:0046872">
    <property type="term" value="F:metal ion binding"/>
    <property type="evidence" value="ECO:0007669"/>
    <property type="project" value="UniProtKB-KW"/>
</dbReference>